<evidence type="ECO:0000313" key="1">
    <source>
        <dbReference type="EMBL" id="VEN50124.1"/>
    </source>
</evidence>
<proteinExistence type="predicted"/>
<evidence type="ECO:0000313" key="2">
    <source>
        <dbReference type="Proteomes" id="UP000410492"/>
    </source>
</evidence>
<dbReference type="AlphaFoldDB" id="A0A653CQC6"/>
<dbReference type="EMBL" id="CAACVG010008518">
    <property type="protein sequence ID" value="VEN50124.1"/>
    <property type="molecule type" value="Genomic_DNA"/>
</dbReference>
<organism evidence="1 2">
    <name type="scientific">Callosobruchus maculatus</name>
    <name type="common">Southern cowpea weevil</name>
    <name type="synonym">Pulse bruchid</name>
    <dbReference type="NCBI Taxonomy" id="64391"/>
    <lineage>
        <taxon>Eukaryota</taxon>
        <taxon>Metazoa</taxon>
        <taxon>Ecdysozoa</taxon>
        <taxon>Arthropoda</taxon>
        <taxon>Hexapoda</taxon>
        <taxon>Insecta</taxon>
        <taxon>Pterygota</taxon>
        <taxon>Neoptera</taxon>
        <taxon>Endopterygota</taxon>
        <taxon>Coleoptera</taxon>
        <taxon>Polyphaga</taxon>
        <taxon>Cucujiformia</taxon>
        <taxon>Chrysomeloidea</taxon>
        <taxon>Chrysomelidae</taxon>
        <taxon>Bruchinae</taxon>
        <taxon>Bruchini</taxon>
        <taxon>Callosobruchus</taxon>
    </lineage>
</organism>
<sequence>MTSVQVLLGQKIVQRYHMPDRNWYLQQKHLTCRPLTWCTSSIKVMVKKEAKVISWRDKVLPENNKTPPAVACYICF</sequence>
<gene>
    <name evidence="1" type="ORF">CALMAC_LOCUS10997</name>
</gene>
<dbReference type="OrthoDB" id="1773at2759"/>
<reference evidence="1 2" key="1">
    <citation type="submission" date="2019-01" db="EMBL/GenBank/DDBJ databases">
        <authorList>
            <person name="Sayadi A."/>
        </authorList>
    </citation>
    <scope>NUCLEOTIDE SEQUENCE [LARGE SCALE GENOMIC DNA]</scope>
</reference>
<name>A0A653CQC6_CALMS</name>
<accession>A0A653CQC6</accession>
<protein>
    <submittedName>
        <fullName evidence="1">Uncharacterized protein</fullName>
    </submittedName>
</protein>
<keyword evidence="2" id="KW-1185">Reference proteome</keyword>
<dbReference type="Proteomes" id="UP000410492">
    <property type="component" value="Unassembled WGS sequence"/>
</dbReference>